<comment type="caution">
    <text evidence="1">The sequence shown here is derived from an EMBL/GenBank/DDBJ whole genome shotgun (WGS) entry which is preliminary data.</text>
</comment>
<organism evidence="1 2">
    <name type="scientific">Chitinophaga varians</name>
    <dbReference type="NCBI Taxonomy" id="2202339"/>
    <lineage>
        <taxon>Bacteria</taxon>
        <taxon>Pseudomonadati</taxon>
        <taxon>Bacteroidota</taxon>
        <taxon>Chitinophagia</taxon>
        <taxon>Chitinophagales</taxon>
        <taxon>Chitinophagaceae</taxon>
        <taxon>Chitinophaga</taxon>
    </lineage>
</organism>
<dbReference type="InterPro" id="IPR032720">
    <property type="entry name" value="Cys_rich_CWC"/>
</dbReference>
<reference evidence="1 2" key="1">
    <citation type="submission" date="2020-04" db="EMBL/GenBank/DDBJ databases">
        <authorList>
            <person name="Yin C."/>
        </authorList>
    </citation>
    <scope>NUCLEOTIDE SEQUENCE [LARGE SCALE GENOMIC DNA]</scope>
    <source>
        <strain evidence="1 2">Ae27</strain>
    </source>
</reference>
<dbReference type="AlphaFoldDB" id="A0A847RT78"/>
<name>A0A847RT78_9BACT</name>
<protein>
    <submittedName>
        <fullName evidence="1">Cysteine-rich CWC family protein</fullName>
    </submittedName>
</protein>
<dbReference type="EMBL" id="JABAIA010000002">
    <property type="protein sequence ID" value="NLR66172.1"/>
    <property type="molecule type" value="Genomic_DNA"/>
</dbReference>
<keyword evidence="2" id="KW-1185">Reference proteome</keyword>
<dbReference type="Pfam" id="PF14375">
    <property type="entry name" value="Cys_rich_CWC"/>
    <property type="match status" value="1"/>
</dbReference>
<evidence type="ECO:0000313" key="2">
    <source>
        <dbReference type="Proteomes" id="UP000570474"/>
    </source>
</evidence>
<gene>
    <name evidence="1" type="ORF">HGH92_17825</name>
</gene>
<proteinExistence type="predicted"/>
<evidence type="ECO:0000313" key="1">
    <source>
        <dbReference type="EMBL" id="NLR66172.1"/>
    </source>
</evidence>
<dbReference type="RefSeq" id="WP_168872116.1">
    <property type="nucleotide sequence ID" value="NZ_JABAIA010000002.1"/>
</dbReference>
<dbReference type="Proteomes" id="UP000570474">
    <property type="component" value="Unassembled WGS sequence"/>
</dbReference>
<accession>A0A847RT78</accession>
<sequence length="69" mass="8079">MLKHEIVPCPRCNRAFECRVNSIHRCQCSDVPLTLEERFRISEKYQGCLCENCLRELKAVMQEQPDAPL</sequence>